<dbReference type="EMBL" id="GGFJ01013570">
    <property type="protein sequence ID" value="MBW62711.1"/>
    <property type="molecule type" value="Transcribed_RNA"/>
</dbReference>
<organism evidence="2">
    <name type="scientific">Anopheles marajoara</name>
    <dbReference type="NCBI Taxonomy" id="58244"/>
    <lineage>
        <taxon>Eukaryota</taxon>
        <taxon>Metazoa</taxon>
        <taxon>Ecdysozoa</taxon>
        <taxon>Arthropoda</taxon>
        <taxon>Hexapoda</taxon>
        <taxon>Insecta</taxon>
        <taxon>Pterygota</taxon>
        <taxon>Neoptera</taxon>
        <taxon>Endopterygota</taxon>
        <taxon>Diptera</taxon>
        <taxon>Nematocera</taxon>
        <taxon>Culicoidea</taxon>
        <taxon>Culicidae</taxon>
        <taxon>Anophelinae</taxon>
        <taxon>Anopheles</taxon>
    </lineage>
</organism>
<feature type="chain" id="PRO_5014831133" evidence="1">
    <location>
        <begin position="18"/>
        <end position="80"/>
    </location>
</feature>
<protein>
    <submittedName>
        <fullName evidence="2">Putative secreted protein</fullName>
    </submittedName>
</protein>
<dbReference type="AlphaFoldDB" id="A0A2M4CC44"/>
<keyword evidence="1" id="KW-0732">Signal</keyword>
<reference evidence="2" key="1">
    <citation type="submission" date="2018-01" db="EMBL/GenBank/DDBJ databases">
        <title>An insight into the sialome of Amazonian anophelines.</title>
        <authorList>
            <person name="Ribeiro J.M."/>
            <person name="Scarpassa V."/>
            <person name="Calvo E."/>
        </authorList>
    </citation>
    <scope>NUCLEOTIDE SEQUENCE</scope>
    <source>
        <tissue evidence="2">Salivary glands</tissue>
    </source>
</reference>
<evidence type="ECO:0000313" key="2">
    <source>
        <dbReference type="EMBL" id="MBW62711.1"/>
    </source>
</evidence>
<feature type="signal peptide" evidence="1">
    <location>
        <begin position="1"/>
        <end position="17"/>
    </location>
</feature>
<name>A0A2M4CC44_9DIPT</name>
<sequence length="80" mass="8752">MLSDALLCGLSVACARASIVVLSDENDRGGVVMHPFFALQWLPNGWHATPTPARWLIASFHSTDGRLLDTFYSQSGKMDT</sequence>
<accession>A0A2M4CC44</accession>
<proteinExistence type="predicted"/>
<evidence type="ECO:0000256" key="1">
    <source>
        <dbReference type="SAM" id="SignalP"/>
    </source>
</evidence>